<evidence type="ECO:0000313" key="2">
    <source>
        <dbReference type="Proteomes" id="UP001279734"/>
    </source>
</evidence>
<gene>
    <name evidence="1" type="ORF">Nepgr_002033</name>
</gene>
<dbReference type="EMBL" id="BSYO01000002">
    <property type="protein sequence ID" value="GMH00194.1"/>
    <property type="molecule type" value="Genomic_DNA"/>
</dbReference>
<evidence type="ECO:0000313" key="1">
    <source>
        <dbReference type="EMBL" id="GMH00194.1"/>
    </source>
</evidence>
<keyword evidence="2" id="KW-1185">Reference proteome</keyword>
<comment type="caution">
    <text evidence="1">The sequence shown here is derived from an EMBL/GenBank/DDBJ whole genome shotgun (WGS) entry which is preliminary data.</text>
</comment>
<name>A0AAD3P5I2_NEPGR</name>
<protein>
    <submittedName>
        <fullName evidence="1">Uncharacterized protein</fullName>
    </submittedName>
</protein>
<sequence length="124" mass="13926">MPPLNSIHCAALKKHIHCMYAMELNPFSSPLFLIFGIGAADPVDTVFLFCFCSQNCTDCEITICSSRLEDSVIQCENAMYESEISMSLNVAEFRSWIISVRGIIHFERCEICLIVSADPPHFCP</sequence>
<reference evidence="1" key="1">
    <citation type="submission" date="2023-05" db="EMBL/GenBank/DDBJ databases">
        <title>Nepenthes gracilis genome sequencing.</title>
        <authorList>
            <person name="Fukushima K."/>
        </authorList>
    </citation>
    <scope>NUCLEOTIDE SEQUENCE</scope>
    <source>
        <strain evidence="1">SING2019-196</strain>
    </source>
</reference>
<dbReference type="AlphaFoldDB" id="A0AAD3P5I2"/>
<organism evidence="1 2">
    <name type="scientific">Nepenthes gracilis</name>
    <name type="common">Slender pitcher plant</name>
    <dbReference type="NCBI Taxonomy" id="150966"/>
    <lineage>
        <taxon>Eukaryota</taxon>
        <taxon>Viridiplantae</taxon>
        <taxon>Streptophyta</taxon>
        <taxon>Embryophyta</taxon>
        <taxon>Tracheophyta</taxon>
        <taxon>Spermatophyta</taxon>
        <taxon>Magnoliopsida</taxon>
        <taxon>eudicotyledons</taxon>
        <taxon>Gunneridae</taxon>
        <taxon>Pentapetalae</taxon>
        <taxon>Caryophyllales</taxon>
        <taxon>Nepenthaceae</taxon>
        <taxon>Nepenthes</taxon>
    </lineage>
</organism>
<accession>A0AAD3P5I2</accession>
<dbReference type="Proteomes" id="UP001279734">
    <property type="component" value="Unassembled WGS sequence"/>
</dbReference>
<proteinExistence type="predicted"/>